<organism evidence="3 4">
    <name type="scientific">Micromonospora polyrhachis</name>
    <dbReference type="NCBI Taxonomy" id="1282883"/>
    <lineage>
        <taxon>Bacteria</taxon>
        <taxon>Bacillati</taxon>
        <taxon>Actinomycetota</taxon>
        <taxon>Actinomycetes</taxon>
        <taxon>Micromonosporales</taxon>
        <taxon>Micromonosporaceae</taxon>
        <taxon>Micromonospora</taxon>
    </lineage>
</organism>
<feature type="region of interest" description="Disordered" evidence="1">
    <location>
        <begin position="332"/>
        <end position="366"/>
    </location>
</feature>
<dbReference type="Proteomes" id="UP000578819">
    <property type="component" value="Unassembled WGS sequence"/>
</dbReference>
<feature type="compositionally biased region" description="Low complexity" evidence="1">
    <location>
        <begin position="97"/>
        <end position="110"/>
    </location>
</feature>
<feature type="domain" description="Tox-PL" evidence="2">
    <location>
        <begin position="414"/>
        <end position="518"/>
    </location>
</feature>
<dbReference type="InterPro" id="IPR025968">
    <property type="entry name" value="YwqJ_deaminase"/>
</dbReference>
<sequence length="546" mass="56059">MLGADSVGSLADGVPIDCGGMADGLAGCYGALPVVGIAAAVAMGGATLVGYTLFSVFFPQVLNALLGMPTPTVAPTTSAAPTGTASVAPAIATAINTGLPSGTPTATTATSPPPASTGAVDPARLRRSTGPTGKGTHSWQLEPATAEGAAASPRAAEQALIEVSRSMADAIQQAVDTGSISKSKRPGMAGALMMPNGEITVHTSMTADKSTTPATQPSVHPLLRALLDQTAQQLPRVGAGHGKCSEVALISDQLYQLEQQWINEGKPGTLDAYARSKFDGAKIVTHQLGQAFSDGTEYHHGDYRPPCRSCEVYVPALGIEPITDPERVVAPERVADPSPPPETGVLGNDQTLVESRPYDDPQGLLTPSQADQQALENAVPKDADNQPEVHPDPRVGQWAYLVNDGGPTKPGRDNNCADVGLSFLSTWYGDPQVAASTADPTTAEAGSTARQQQWLGTNFNSHGTGSAALDAIADRLRQAGPGSSALIITSWTAEAGGGAHTWNAVNHDGTIIWVDAQSSTVSDTGPIHTTVVDGVWSIILDANGAP</sequence>
<protein>
    <recommendedName>
        <fullName evidence="2">Tox-PL domain-containing protein</fullName>
    </recommendedName>
</protein>
<keyword evidence="4" id="KW-1185">Reference proteome</keyword>
<evidence type="ECO:0000259" key="2">
    <source>
        <dbReference type="Pfam" id="PF15644"/>
    </source>
</evidence>
<accession>A0A7W7SUL6</accession>
<reference evidence="3 4" key="1">
    <citation type="submission" date="2020-08" db="EMBL/GenBank/DDBJ databases">
        <title>Sequencing the genomes of 1000 actinobacteria strains.</title>
        <authorList>
            <person name="Klenk H.-P."/>
        </authorList>
    </citation>
    <scope>NUCLEOTIDE SEQUENCE [LARGE SCALE GENOMIC DNA]</scope>
    <source>
        <strain evidence="3 4">DSM 45886</strain>
    </source>
</reference>
<comment type="caution">
    <text evidence="3">The sequence shown here is derived from an EMBL/GenBank/DDBJ whole genome shotgun (WGS) entry which is preliminary data.</text>
</comment>
<gene>
    <name evidence="3" type="ORF">FHR38_004962</name>
</gene>
<dbReference type="EMBL" id="JACHJW010000001">
    <property type="protein sequence ID" value="MBB4961229.1"/>
    <property type="molecule type" value="Genomic_DNA"/>
</dbReference>
<evidence type="ECO:0000313" key="4">
    <source>
        <dbReference type="Proteomes" id="UP000578819"/>
    </source>
</evidence>
<dbReference type="Pfam" id="PF15644">
    <property type="entry name" value="Gln_amidase"/>
    <property type="match status" value="1"/>
</dbReference>
<name>A0A7W7SUL6_9ACTN</name>
<proteinExistence type="predicted"/>
<dbReference type="Pfam" id="PF14431">
    <property type="entry name" value="YwqJ-deaminase"/>
    <property type="match status" value="1"/>
</dbReference>
<evidence type="ECO:0000313" key="3">
    <source>
        <dbReference type="EMBL" id="MBB4961229.1"/>
    </source>
</evidence>
<dbReference type="AlphaFoldDB" id="A0A7W7SUL6"/>
<feature type="region of interest" description="Disordered" evidence="1">
    <location>
        <begin position="97"/>
        <end position="141"/>
    </location>
</feature>
<dbReference type="InterPro" id="IPR028908">
    <property type="entry name" value="Tox-PL_dom"/>
</dbReference>
<dbReference type="RefSeq" id="WP_184536859.1">
    <property type="nucleotide sequence ID" value="NZ_JACHJW010000001.1"/>
</dbReference>
<evidence type="ECO:0000256" key="1">
    <source>
        <dbReference type="SAM" id="MobiDB-lite"/>
    </source>
</evidence>
<feature type="compositionally biased region" description="Polar residues" evidence="1">
    <location>
        <begin position="129"/>
        <end position="139"/>
    </location>
</feature>